<dbReference type="Proteomes" id="UP001159427">
    <property type="component" value="Unassembled WGS sequence"/>
</dbReference>
<dbReference type="EMBL" id="CALNXI010000066">
    <property type="protein sequence ID" value="CAH3017604.1"/>
    <property type="molecule type" value="Genomic_DNA"/>
</dbReference>
<comment type="caution">
    <text evidence="2">The sequence shown here is derived from an EMBL/GenBank/DDBJ whole genome shotgun (WGS) entry which is preliminary data.</text>
</comment>
<gene>
    <name evidence="2" type="ORF">PEVE_00038610</name>
</gene>
<accession>A0ABN8LKQ0</accession>
<evidence type="ECO:0000313" key="3">
    <source>
        <dbReference type="Proteomes" id="UP001159427"/>
    </source>
</evidence>
<feature type="compositionally biased region" description="Low complexity" evidence="1">
    <location>
        <begin position="83"/>
        <end position="100"/>
    </location>
</feature>
<sequence length="280" mass="31256">MAYQRTEYADKTMFMNSMADRKLKIQLDSINFHRDSIGKEIDREKKKLQKELADVENSMKTRLSAPDSLGEGTRRLSPRLPRRYSTPQVLLSTSTSSRNLSDNDKLSPAANRRRISSEGNTDVGLLRERAALSPTRPLSPTSQFLLPPLSQPRRQSLPPISAGGSLVAADLTRESSSARRGSCNESKSPRGCLTPNSSSPRGSPRRGSAVINEGELEEVACKVERFLQRMDLGKQDETSTIDVKVEPDDCFVPEEENEFIHPLSDRTMKRASTFQPSNFE</sequence>
<proteinExistence type="predicted"/>
<evidence type="ECO:0000313" key="2">
    <source>
        <dbReference type="EMBL" id="CAH3017604.1"/>
    </source>
</evidence>
<reference evidence="2 3" key="1">
    <citation type="submission" date="2022-05" db="EMBL/GenBank/DDBJ databases">
        <authorList>
            <consortium name="Genoscope - CEA"/>
            <person name="William W."/>
        </authorList>
    </citation>
    <scope>NUCLEOTIDE SEQUENCE [LARGE SCALE GENOMIC DNA]</scope>
</reference>
<organism evidence="2 3">
    <name type="scientific">Porites evermanni</name>
    <dbReference type="NCBI Taxonomy" id="104178"/>
    <lineage>
        <taxon>Eukaryota</taxon>
        <taxon>Metazoa</taxon>
        <taxon>Cnidaria</taxon>
        <taxon>Anthozoa</taxon>
        <taxon>Hexacorallia</taxon>
        <taxon>Scleractinia</taxon>
        <taxon>Fungiina</taxon>
        <taxon>Poritidae</taxon>
        <taxon>Porites</taxon>
    </lineage>
</organism>
<feature type="compositionally biased region" description="Low complexity" evidence="1">
    <location>
        <begin position="197"/>
        <end position="208"/>
    </location>
</feature>
<keyword evidence="3" id="KW-1185">Reference proteome</keyword>
<feature type="region of interest" description="Disordered" evidence="1">
    <location>
        <begin position="52"/>
        <end position="211"/>
    </location>
</feature>
<name>A0ABN8LKQ0_9CNID</name>
<protein>
    <submittedName>
        <fullName evidence="2">Uncharacterized protein</fullName>
    </submittedName>
</protein>
<evidence type="ECO:0000256" key="1">
    <source>
        <dbReference type="SAM" id="MobiDB-lite"/>
    </source>
</evidence>